<name>A0A418V7Q4_9DEIO</name>
<keyword evidence="5" id="KW-1185">Reference proteome</keyword>
<dbReference type="PANTHER" id="PTHR30023">
    <property type="entry name" value="D-ALANYL-D-ALANINE CARBOXYPEPTIDASE"/>
    <property type="match status" value="1"/>
</dbReference>
<feature type="signal peptide" evidence="3">
    <location>
        <begin position="1"/>
        <end position="26"/>
    </location>
</feature>
<keyword evidence="4" id="KW-0645">Protease</keyword>
<dbReference type="SUPFAM" id="SSF56601">
    <property type="entry name" value="beta-lactamase/transpeptidase-like"/>
    <property type="match status" value="1"/>
</dbReference>
<comment type="similarity">
    <text evidence="1">Belongs to the peptidase S13 family.</text>
</comment>
<dbReference type="PANTHER" id="PTHR30023:SF0">
    <property type="entry name" value="PENICILLIN-SENSITIVE CARBOXYPEPTIDASE A"/>
    <property type="match status" value="1"/>
</dbReference>
<evidence type="ECO:0000313" key="4">
    <source>
        <dbReference type="EMBL" id="RJF72117.1"/>
    </source>
</evidence>
<comment type="caution">
    <text evidence="4">The sequence shown here is derived from an EMBL/GenBank/DDBJ whole genome shotgun (WGS) entry which is preliminary data.</text>
</comment>
<dbReference type="InterPro" id="IPR000667">
    <property type="entry name" value="Peptidase_S13"/>
</dbReference>
<protein>
    <submittedName>
        <fullName evidence="4">D-alanyl-D-alanine carboxypeptidase/D-alanyl-D-alanine-endopeptidase</fullName>
        <ecNumber evidence="4">3.4.16.4</ecNumber>
    </submittedName>
</protein>
<organism evidence="4 5">
    <name type="scientific">Deinococcus cavernae</name>
    <dbReference type="NCBI Taxonomy" id="2320857"/>
    <lineage>
        <taxon>Bacteria</taxon>
        <taxon>Thermotogati</taxon>
        <taxon>Deinococcota</taxon>
        <taxon>Deinococci</taxon>
        <taxon>Deinococcales</taxon>
        <taxon>Deinococcaceae</taxon>
        <taxon>Deinococcus</taxon>
    </lineage>
</organism>
<dbReference type="EC" id="3.4.16.4" evidence="4"/>
<dbReference type="Gene3D" id="3.40.710.10">
    <property type="entry name" value="DD-peptidase/beta-lactamase superfamily"/>
    <property type="match status" value="2"/>
</dbReference>
<dbReference type="EMBL" id="QYUJ01000014">
    <property type="protein sequence ID" value="RJF72117.1"/>
    <property type="molecule type" value="Genomic_DNA"/>
</dbReference>
<dbReference type="GO" id="GO:0000270">
    <property type="term" value="P:peptidoglycan metabolic process"/>
    <property type="evidence" value="ECO:0007669"/>
    <property type="project" value="TreeGrafter"/>
</dbReference>
<accession>A0A418V7Q4</accession>
<reference evidence="4 5" key="1">
    <citation type="submission" date="2018-09" db="EMBL/GenBank/DDBJ databases">
        <authorList>
            <person name="Zhu H."/>
        </authorList>
    </citation>
    <scope>NUCLEOTIDE SEQUENCE [LARGE SCALE GENOMIC DNA]</scope>
    <source>
        <strain evidence="4 5">K2S05-167</strain>
    </source>
</reference>
<proteinExistence type="inferred from homology"/>
<dbReference type="Gene3D" id="3.50.80.20">
    <property type="entry name" value="D-Ala-D-Ala carboxypeptidase C, peptidase S13"/>
    <property type="match status" value="1"/>
</dbReference>
<dbReference type="InterPro" id="IPR012338">
    <property type="entry name" value="Beta-lactam/transpept-like"/>
</dbReference>
<dbReference type="OrthoDB" id="56883at2"/>
<evidence type="ECO:0000256" key="1">
    <source>
        <dbReference type="ARBA" id="ARBA00006096"/>
    </source>
</evidence>
<dbReference type="GO" id="GO:0006508">
    <property type="term" value="P:proteolysis"/>
    <property type="evidence" value="ECO:0007669"/>
    <property type="project" value="InterPro"/>
</dbReference>
<gene>
    <name evidence="4" type="primary">dacB</name>
    <name evidence="4" type="ORF">D3875_11700</name>
</gene>
<dbReference type="NCBIfam" id="TIGR00666">
    <property type="entry name" value="PBP4"/>
    <property type="match status" value="1"/>
</dbReference>
<dbReference type="Pfam" id="PF02113">
    <property type="entry name" value="Peptidase_S13"/>
    <property type="match status" value="2"/>
</dbReference>
<sequence length="449" mass="47482">MRQRSALAAFVMLTAVMASVSSAQNAADPLTILERGPRKADGTPAARAHVGALVQDALTGEELLAWHDMDAFTPASTTKVVTTAAALYTLGADFTFKTAVLAPATSGERVERLTLRGTGDPTLREKGEGNTLETLAKAVAARGIRVVGEVRVDDFAFGQARWGNGWMWDDTEFPLGALRLDSDDATYLRLVVDSEEAKAGLQPNPALLTDASSLALSVGERLAALLRASGVEVGSVKRAKAEGGDTPVAEVSSAPLETLIRLTNKPSDNIYAEQLRAALGIGPDGTPSSETSASRTTGTFLKTAGYAGDDYRLRDGSGLTRYNLLTPRLLNTVLRFAYVNPPGTTLSAAEAFKQKKNLFIESLPVAGTGDATPEAKEKGGTLRNRLKDAGLDVRAKTGSMTGVASLSGYLTARSGRVLAFTLMMDNYPAGISDLNRWQDELVQALAAKY</sequence>
<dbReference type="RefSeq" id="WP_119763934.1">
    <property type="nucleotide sequence ID" value="NZ_QYUJ01000014.1"/>
</dbReference>
<evidence type="ECO:0000256" key="2">
    <source>
        <dbReference type="ARBA" id="ARBA00022801"/>
    </source>
</evidence>
<dbReference type="GO" id="GO:0009002">
    <property type="term" value="F:serine-type D-Ala-D-Ala carboxypeptidase activity"/>
    <property type="evidence" value="ECO:0007669"/>
    <property type="project" value="UniProtKB-EC"/>
</dbReference>
<keyword evidence="2 4" id="KW-0378">Hydrolase</keyword>
<evidence type="ECO:0000313" key="5">
    <source>
        <dbReference type="Proteomes" id="UP000286287"/>
    </source>
</evidence>
<evidence type="ECO:0000256" key="3">
    <source>
        <dbReference type="SAM" id="SignalP"/>
    </source>
</evidence>
<dbReference type="PRINTS" id="PR00922">
    <property type="entry name" value="DADACBPTASE3"/>
</dbReference>
<feature type="chain" id="PRO_5019317559" evidence="3">
    <location>
        <begin position="27"/>
        <end position="449"/>
    </location>
</feature>
<keyword evidence="4" id="KW-0121">Carboxypeptidase</keyword>
<dbReference type="Proteomes" id="UP000286287">
    <property type="component" value="Unassembled WGS sequence"/>
</dbReference>
<keyword evidence="3" id="KW-0732">Signal</keyword>
<dbReference type="AlphaFoldDB" id="A0A418V7Q4"/>